<keyword evidence="2" id="KW-1185">Reference proteome</keyword>
<evidence type="ECO:0000313" key="2">
    <source>
        <dbReference type="Proteomes" id="UP000179807"/>
    </source>
</evidence>
<sequence length="753" mass="86015">MELISQISSSTAPIPLIKQFVQTIYEHPEANKEALRRLFCALRAKNQRHRANIAVALSQLLAKIRNSLDLDYVYEFSKEVLLQDSTTAENRRSNIALFFAWNAMCRAGIFRNRHDIVEKIIQMIHGISNENECYKTIGYSTLWSVIESTYRNTDEFKSEMFNNLVNEMGPTVTPPHADSFGLWVRIARRYSGLPLKKWAGSPVSQGTFRSLASLLEKTTRALPQIHPVWRALAEVDPNQLIFSTMELWEKKKKPDGYLPMIASIAAFDHLEVQHFIDTLEKRANYYMEINSSKYGELLSEAILQTATKHAKIHKHRLVALSNALLKCVRSTQLGKFLGQLDDGETKELLGLMTEHKFDAFCELLWAQTRRESLEDSSLVTQIFQATMNKIEKEEDRQKLVPFLSHCVDSVAGDGKHWLTLISPESQISGIIISKEEVLYTRSNSILEAAKKIHEIVGLEIHEKAPKHIKDLDSLVDASLHLLKSKCKFCQAIGRSFATCSLQYIDEETLNKFENEPLVMIKALTVENLSAKAIPLLFKKLKLLPHKVVSRPEKIVINITSEGIEEALPALLRMMRETQPKGFHVAVAQMLIDKLDENNRKVIVDQVIEDQIGEFSKSQTDFIPLFIRASFETAHHVLEAMLERLKSDKSQACVRRTRGWFEEISDKYELPLEEMGKVLGELLNFPFDDKKLSDRKKAEDALGWTLGFLSQNINKEIPVDDLQPFLEKFEQSKSRKLVLLCQSLRNPEGVIQEE</sequence>
<dbReference type="AlphaFoldDB" id="A0A1J4KDS8"/>
<evidence type="ECO:0000313" key="1">
    <source>
        <dbReference type="EMBL" id="OHT09064.1"/>
    </source>
</evidence>
<name>A0A1J4KDS8_9EUKA</name>
<dbReference type="GeneID" id="94826722"/>
<dbReference type="RefSeq" id="XP_068362200.1">
    <property type="nucleotide sequence ID" value="XM_068492018.1"/>
</dbReference>
<gene>
    <name evidence="1" type="ORF">TRFO_04634</name>
</gene>
<protein>
    <submittedName>
        <fullName evidence="1">Uncharacterized protein</fullName>
    </submittedName>
</protein>
<dbReference type="InterPro" id="IPR016024">
    <property type="entry name" value="ARM-type_fold"/>
</dbReference>
<comment type="caution">
    <text evidence="1">The sequence shown here is derived from an EMBL/GenBank/DDBJ whole genome shotgun (WGS) entry which is preliminary data.</text>
</comment>
<dbReference type="OrthoDB" id="10540003at2759"/>
<reference evidence="1" key="1">
    <citation type="submission" date="2016-10" db="EMBL/GenBank/DDBJ databases">
        <authorList>
            <person name="Benchimol M."/>
            <person name="Almeida L.G."/>
            <person name="Vasconcelos A.T."/>
            <person name="Perreira-Neves A."/>
            <person name="Rosa I.A."/>
            <person name="Tasca T."/>
            <person name="Bogo M.R."/>
            <person name="de Souza W."/>
        </authorList>
    </citation>
    <scope>NUCLEOTIDE SEQUENCE [LARGE SCALE GENOMIC DNA]</scope>
    <source>
        <strain evidence="1">K</strain>
    </source>
</reference>
<dbReference type="VEuPathDB" id="TrichDB:TRFO_04634"/>
<dbReference type="Proteomes" id="UP000179807">
    <property type="component" value="Unassembled WGS sequence"/>
</dbReference>
<proteinExistence type="predicted"/>
<dbReference type="EMBL" id="MLAK01000649">
    <property type="protein sequence ID" value="OHT09064.1"/>
    <property type="molecule type" value="Genomic_DNA"/>
</dbReference>
<dbReference type="SUPFAM" id="SSF48371">
    <property type="entry name" value="ARM repeat"/>
    <property type="match status" value="1"/>
</dbReference>
<accession>A0A1J4KDS8</accession>
<organism evidence="1 2">
    <name type="scientific">Tritrichomonas foetus</name>
    <dbReference type="NCBI Taxonomy" id="1144522"/>
    <lineage>
        <taxon>Eukaryota</taxon>
        <taxon>Metamonada</taxon>
        <taxon>Parabasalia</taxon>
        <taxon>Tritrichomonadida</taxon>
        <taxon>Tritrichomonadidae</taxon>
        <taxon>Tritrichomonas</taxon>
    </lineage>
</organism>